<dbReference type="SUPFAM" id="SSF47226">
    <property type="entry name" value="Histidine-containing phosphotransfer domain, HPT domain"/>
    <property type="match status" value="1"/>
</dbReference>
<keyword evidence="2" id="KW-0597">Phosphoprotein</keyword>
<dbReference type="Proteomes" id="UP000184339">
    <property type="component" value="Unassembled WGS sequence"/>
</dbReference>
<name>A0A1M7L0Z9_9BURK</name>
<evidence type="ECO:0000256" key="1">
    <source>
        <dbReference type="ARBA" id="ARBA00023012"/>
    </source>
</evidence>
<feature type="modified residue" description="Phosphohistidine" evidence="2">
    <location>
        <position position="68"/>
    </location>
</feature>
<dbReference type="AlphaFoldDB" id="A0A1M7L0Z9"/>
<evidence type="ECO:0000256" key="2">
    <source>
        <dbReference type="PROSITE-ProRule" id="PRU00110"/>
    </source>
</evidence>
<dbReference type="Gene3D" id="1.20.120.160">
    <property type="entry name" value="HPT domain"/>
    <property type="match status" value="1"/>
</dbReference>
<sequence>MTDAIPSNSAESIFSVDMLLKYMGNDDKALAVVSKIVRDAVAPRMAPIELAATALREQRLADAGKILHTLRGSIGTLGAKRLVTASLSLEKAIAEQHTELIPTLLTALESEYQLVLRNADDWLQRNMPQGV</sequence>
<dbReference type="GO" id="GO:0004672">
    <property type="term" value="F:protein kinase activity"/>
    <property type="evidence" value="ECO:0007669"/>
    <property type="project" value="UniProtKB-ARBA"/>
</dbReference>
<organism evidence="4 5">
    <name type="scientific">Duganella sacchari</name>
    <dbReference type="NCBI Taxonomy" id="551987"/>
    <lineage>
        <taxon>Bacteria</taxon>
        <taxon>Pseudomonadati</taxon>
        <taxon>Pseudomonadota</taxon>
        <taxon>Betaproteobacteria</taxon>
        <taxon>Burkholderiales</taxon>
        <taxon>Oxalobacteraceae</taxon>
        <taxon>Telluria group</taxon>
        <taxon>Duganella</taxon>
    </lineage>
</organism>
<evidence type="ECO:0000313" key="5">
    <source>
        <dbReference type="Proteomes" id="UP000184339"/>
    </source>
</evidence>
<evidence type="ECO:0000313" key="4">
    <source>
        <dbReference type="EMBL" id="SHM71530.1"/>
    </source>
</evidence>
<reference evidence="5" key="1">
    <citation type="submission" date="2016-11" db="EMBL/GenBank/DDBJ databases">
        <authorList>
            <person name="Varghese N."/>
            <person name="Submissions S."/>
        </authorList>
    </citation>
    <scope>NUCLEOTIDE SEQUENCE [LARGE SCALE GENOMIC DNA]</scope>
    <source>
        <strain evidence="5">Sac-22</strain>
    </source>
</reference>
<dbReference type="OrthoDB" id="8780444at2"/>
<keyword evidence="1" id="KW-0902">Two-component regulatory system</keyword>
<protein>
    <submittedName>
        <fullName evidence="4">Hpt domain-containing protein</fullName>
    </submittedName>
</protein>
<accession>A0A1M7L0Z9</accession>
<dbReference type="InterPro" id="IPR008207">
    <property type="entry name" value="Sig_transdc_His_kin_Hpt_dom"/>
</dbReference>
<dbReference type="STRING" id="551987.SAMN05192549_102299"/>
<feature type="domain" description="HPt" evidence="3">
    <location>
        <begin position="26"/>
        <end position="122"/>
    </location>
</feature>
<dbReference type="EMBL" id="FRCX01000002">
    <property type="protein sequence ID" value="SHM71530.1"/>
    <property type="molecule type" value="Genomic_DNA"/>
</dbReference>
<dbReference type="GO" id="GO:0000160">
    <property type="term" value="P:phosphorelay signal transduction system"/>
    <property type="evidence" value="ECO:0007669"/>
    <property type="project" value="UniProtKB-KW"/>
</dbReference>
<keyword evidence="5" id="KW-1185">Reference proteome</keyword>
<gene>
    <name evidence="4" type="ORF">SAMN05192549_102299</name>
</gene>
<evidence type="ECO:0000259" key="3">
    <source>
        <dbReference type="PROSITE" id="PS50894"/>
    </source>
</evidence>
<dbReference type="PROSITE" id="PS50894">
    <property type="entry name" value="HPT"/>
    <property type="match status" value="1"/>
</dbReference>
<dbReference type="InterPro" id="IPR036641">
    <property type="entry name" value="HPT_dom_sf"/>
</dbReference>
<proteinExistence type="predicted"/>
<dbReference type="Pfam" id="PF01627">
    <property type="entry name" value="Hpt"/>
    <property type="match status" value="1"/>
</dbReference>